<keyword evidence="3" id="KW-1185">Reference proteome</keyword>
<dbReference type="EMBL" id="JAGGKE010000012">
    <property type="protein sequence ID" value="MBP1902852.1"/>
    <property type="molecule type" value="Genomic_DNA"/>
</dbReference>
<feature type="transmembrane region" description="Helical" evidence="1">
    <location>
        <begin position="486"/>
        <end position="507"/>
    </location>
</feature>
<feature type="transmembrane region" description="Helical" evidence="1">
    <location>
        <begin position="394"/>
        <end position="417"/>
    </location>
</feature>
<feature type="transmembrane region" description="Helical" evidence="1">
    <location>
        <begin position="309"/>
        <end position="326"/>
    </location>
</feature>
<feature type="transmembrane region" description="Helical" evidence="1">
    <location>
        <begin position="201"/>
        <end position="221"/>
    </location>
</feature>
<organism evidence="2 3">
    <name type="scientific">Halorubrum trapanicum</name>
    <dbReference type="NCBI Taxonomy" id="29284"/>
    <lineage>
        <taxon>Archaea</taxon>
        <taxon>Methanobacteriati</taxon>
        <taxon>Methanobacteriota</taxon>
        <taxon>Stenosarchaea group</taxon>
        <taxon>Halobacteria</taxon>
        <taxon>Halobacteriales</taxon>
        <taxon>Haloferacaceae</taxon>
        <taxon>Halorubrum</taxon>
    </lineage>
</organism>
<feature type="transmembrane region" description="Helical" evidence="1">
    <location>
        <begin position="257"/>
        <end position="274"/>
    </location>
</feature>
<feature type="transmembrane region" description="Helical" evidence="1">
    <location>
        <begin position="76"/>
        <end position="96"/>
    </location>
</feature>
<feature type="transmembrane region" description="Helical" evidence="1">
    <location>
        <begin position="338"/>
        <end position="355"/>
    </location>
</feature>
<gene>
    <name evidence="2" type="ORF">J2744_002554</name>
</gene>
<proteinExistence type="predicted"/>
<feature type="transmembrane region" description="Helical" evidence="1">
    <location>
        <begin position="424"/>
        <end position="443"/>
    </location>
</feature>
<feature type="transmembrane region" description="Helical" evidence="1">
    <location>
        <begin position="36"/>
        <end position="56"/>
    </location>
</feature>
<evidence type="ECO:0000313" key="3">
    <source>
        <dbReference type="Proteomes" id="UP000770586"/>
    </source>
</evidence>
<feature type="transmembrane region" description="Helical" evidence="1">
    <location>
        <begin position="103"/>
        <end position="121"/>
    </location>
</feature>
<dbReference type="RefSeq" id="WP_210113698.1">
    <property type="nucleotide sequence ID" value="NZ_BAAADX010000009.1"/>
</dbReference>
<comment type="caution">
    <text evidence="2">The sequence shown here is derived from an EMBL/GenBank/DDBJ whole genome shotgun (WGS) entry which is preliminary data.</text>
</comment>
<protein>
    <submittedName>
        <fullName evidence="2">Uncharacterized protein</fullName>
    </submittedName>
</protein>
<dbReference type="Proteomes" id="UP000770586">
    <property type="component" value="Unassembled WGS sequence"/>
</dbReference>
<name>A0A8J7R9Q8_9EURY</name>
<feature type="transmembrane region" description="Helical" evidence="1">
    <location>
        <begin position="12"/>
        <end position="29"/>
    </location>
</feature>
<keyword evidence="1" id="KW-0812">Transmembrane</keyword>
<dbReference type="AlphaFoldDB" id="A0A8J7R9Q8"/>
<sequence length="630" mass="68568">MLEYVIQWLRRYATVLLLAVGLLLLYVFVSLEFWSIVGPILGVAIGGFLGVVGLLLKRFYLPSNLSIDSENDPLDARIPIILACLYAAAIIVLFRFHTYQRPPLLYVLFGGYAGLIAYQIARGAPPRSIVPQIASLSFFTYWSSQLLFPAGMAGPDTLQGYIPGVEYILSTGNILSGQTIYAGHLAHTAAFSQITGLSPQLGYFLLATLLLVCTVLVISILDHVFPSITRRMALYATLIFATSSWMLGRGMHPNKLNFFYALILLLGSTGVLLYRSLELPNPARRRVLLGITIMPALIFGHQFSAGAAMILLIVLGVFAFVSSLITPREYAPMTSAKGALLFVSVYLLGVMGNPIHQDPLVGRFTGLLLSVVQSSETGTATGGPGRYSELAIDVLIASTAAQTILFVLSILGAVWLFRRSEWEYDFVLTWIGAISLLLVVSLLTNSVDTAPQRFYGLLILFGFNICVGTLFYVIDRRGRISNGHITISGGRITVVFLVISLSVAGLASPVADKATSPVGDDLPHFRQFNTHQEIQGDKWTQTYVDGSLQLTHPGTSIPIEQTGPNTGEANLTGVDRGTLISYSDLTNRTGVISESGLSLGGRQFVFVESPEQPTDSRVYENGETRVFVHR</sequence>
<dbReference type="OrthoDB" id="342997at2157"/>
<keyword evidence="1" id="KW-1133">Transmembrane helix</keyword>
<reference evidence="2 3" key="1">
    <citation type="submission" date="2021-03" db="EMBL/GenBank/DDBJ databases">
        <title>Genomic Encyclopedia of Type Strains, Phase IV (KMG-IV): sequencing the most valuable type-strain genomes for metagenomic binning, comparative biology and taxonomic classification.</title>
        <authorList>
            <person name="Goeker M."/>
        </authorList>
    </citation>
    <scope>NUCLEOTIDE SEQUENCE [LARGE SCALE GENOMIC DNA]</scope>
    <source>
        <strain evidence="2 3">DSM 12287</strain>
    </source>
</reference>
<evidence type="ECO:0000313" key="2">
    <source>
        <dbReference type="EMBL" id="MBP1902852.1"/>
    </source>
</evidence>
<keyword evidence="1" id="KW-0472">Membrane</keyword>
<feature type="transmembrane region" description="Helical" evidence="1">
    <location>
        <begin position="455"/>
        <end position="474"/>
    </location>
</feature>
<evidence type="ECO:0000256" key="1">
    <source>
        <dbReference type="SAM" id="Phobius"/>
    </source>
</evidence>
<accession>A0A8J7R9Q8</accession>